<feature type="region of interest" description="Disordered" evidence="1">
    <location>
        <begin position="27"/>
        <end position="68"/>
    </location>
</feature>
<dbReference type="RefSeq" id="WP_189643665.1">
    <property type="nucleotide sequence ID" value="NZ_BNAL01000029.1"/>
</dbReference>
<dbReference type="EMBL" id="BNAL01000029">
    <property type="protein sequence ID" value="GHG07922.1"/>
    <property type="molecule type" value="Genomic_DNA"/>
</dbReference>
<dbReference type="Proteomes" id="UP000632154">
    <property type="component" value="Unassembled WGS sequence"/>
</dbReference>
<feature type="compositionally biased region" description="Basic and acidic residues" evidence="1">
    <location>
        <begin position="34"/>
        <end position="50"/>
    </location>
</feature>
<evidence type="ECO:0000256" key="1">
    <source>
        <dbReference type="SAM" id="MobiDB-lite"/>
    </source>
</evidence>
<name>A0ABQ3KBZ5_9DEIO</name>
<feature type="transmembrane region" description="Helical" evidence="2">
    <location>
        <begin position="249"/>
        <end position="272"/>
    </location>
</feature>
<gene>
    <name evidence="3" type="ORF">GCM10017783_20680</name>
</gene>
<protein>
    <submittedName>
        <fullName evidence="3">Uncharacterized protein</fullName>
    </submittedName>
</protein>
<accession>A0ABQ3KBZ5</accession>
<evidence type="ECO:0000313" key="3">
    <source>
        <dbReference type="EMBL" id="GHG07922.1"/>
    </source>
</evidence>
<evidence type="ECO:0000256" key="2">
    <source>
        <dbReference type="SAM" id="Phobius"/>
    </source>
</evidence>
<organism evidence="3 4">
    <name type="scientific">Deinococcus piscis</name>
    <dbReference type="NCBI Taxonomy" id="394230"/>
    <lineage>
        <taxon>Bacteria</taxon>
        <taxon>Thermotogati</taxon>
        <taxon>Deinococcota</taxon>
        <taxon>Deinococci</taxon>
        <taxon>Deinococcales</taxon>
        <taxon>Deinococcaceae</taxon>
        <taxon>Deinococcus</taxon>
    </lineage>
</organism>
<sequence>MKRRFPKKDSPEFKDIMDAAETLRRELTQAGHSLKREWDSEQKNEWEGKQGRSPQRVRGRTNTPDRPVTVLHETPIQPMSTPPVTAQGGFSTESTVTELANTELTQPLQVPSAVVPARSHHPVGQARQGLEVYALHELDRFEQAMQSLGVDLRSAQVQLIWMPDQADRKGRQGLKVYPVAELGERVYTLSQSSSTPEVVEVQGQHLHLLWEGESVPVGAAHWAQLDRWRAFGGEPLRWLAQLRRSDWSWVPWVAVMVAAFNIWWVLGLAWIFGSGYLFGNDGVKAYRQGYFEDSAPPDSTKELLWHLRRESSEGPSLVPGMQDVPDHLRRTPAPAQTPAVPTTPATSTQLRPALDQLPDDLAAGLRMVRERVADLPEEDILTAEGYRLRGLAERCEEAARLYLRLPAGSEAAETAASEVRAMLQESLEALAGAGSRSLQQQEEVLRAIQDLRRTSVPASDPLRLD</sequence>
<keyword evidence="2" id="KW-0472">Membrane</keyword>
<proteinExistence type="predicted"/>
<comment type="caution">
    <text evidence="3">The sequence shown here is derived from an EMBL/GenBank/DDBJ whole genome shotgun (WGS) entry which is preliminary data.</text>
</comment>
<keyword evidence="2" id="KW-1133">Transmembrane helix</keyword>
<keyword evidence="4" id="KW-1185">Reference proteome</keyword>
<reference evidence="4" key="1">
    <citation type="journal article" date="2019" name="Int. J. Syst. Evol. Microbiol.">
        <title>The Global Catalogue of Microorganisms (GCM) 10K type strain sequencing project: providing services to taxonomists for standard genome sequencing and annotation.</title>
        <authorList>
            <consortium name="The Broad Institute Genomics Platform"/>
            <consortium name="The Broad Institute Genome Sequencing Center for Infectious Disease"/>
            <person name="Wu L."/>
            <person name="Ma J."/>
        </authorList>
    </citation>
    <scope>NUCLEOTIDE SEQUENCE [LARGE SCALE GENOMIC DNA]</scope>
    <source>
        <strain evidence="4">CGMCC 1.18439</strain>
    </source>
</reference>
<keyword evidence="2" id="KW-0812">Transmembrane</keyword>
<evidence type="ECO:0000313" key="4">
    <source>
        <dbReference type="Proteomes" id="UP000632154"/>
    </source>
</evidence>